<dbReference type="SUPFAM" id="SSF81301">
    <property type="entry name" value="Nucleotidyltransferase"/>
    <property type="match status" value="1"/>
</dbReference>
<comment type="caution">
    <text evidence="7">Lacks conserved residue(s) required for the propagation of feature annotation.</text>
</comment>
<dbReference type="SUPFAM" id="SSF109604">
    <property type="entry name" value="HD-domain/PDEase-like"/>
    <property type="match status" value="1"/>
</dbReference>
<dbReference type="Gene3D" id="1.10.3210.10">
    <property type="entry name" value="Hypothetical protein af1432"/>
    <property type="match status" value="1"/>
</dbReference>
<dbReference type="InterPro" id="IPR010043">
    <property type="entry name" value="UTase/UR"/>
</dbReference>
<dbReference type="InterPro" id="IPR005105">
    <property type="entry name" value="GlnD_Uridyltrans_N"/>
</dbReference>
<dbReference type="GO" id="GO:0008081">
    <property type="term" value="F:phosphoric diester hydrolase activity"/>
    <property type="evidence" value="ECO:0007669"/>
    <property type="project" value="UniProtKB-UniRule"/>
</dbReference>
<evidence type="ECO:0000256" key="7">
    <source>
        <dbReference type="HAMAP-Rule" id="MF_00277"/>
    </source>
</evidence>
<evidence type="ECO:0000256" key="3">
    <source>
        <dbReference type="ARBA" id="ARBA00022737"/>
    </source>
</evidence>
<comment type="activity regulation">
    <text evidence="7">Uridylyltransferase (UTase) activity is inhibited by glutamine, while glutamine activates uridylyl-removing (UR) activity.</text>
</comment>
<keyword evidence="2 7" id="KW-0548">Nucleotidyltransferase</keyword>
<name>A0A7W0HK78_9BACT</name>
<dbReference type="GO" id="GO:0006808">
    <property type="term" value="P:regulation of nitrogen utilization"/>
    <property type="evidence" value="ECO:0007669"/>
    <property type="project" value="UniProtKB-UniRule"/>
</dbReference>
<dbReference type="Pfam" id="PF08335">
    <property type="entry name" value="GlnD_UR_UTase"/>
    <property type="match status" value="1"/>
</dbReference>
<evidence type="ECO:0000256" key="5">
    <source>
        <dbReference type="ARBA" id="ARBA00022842"/>
    </source>
</evidence>
<evidence type="ECO:0000259" key="8">
    <source>
        <dbReference type="PROSITE" id="PS51671"/>
    </source>
</evidence>
<feature type="domain" description="HD" evidence="9">
    <location>
        <begin position="450"/>
        <end position="573"/>
    </location>
</feature>
<keyword evidence="3" id="KW-0677">Repeat</keyword>
<keyword evidence="1 7" id="KW-0808">Transferase</keyword>
<feature type="domain" description="ACT" evidence="8">
    <location>
        <begin position="689"/>
        <end position="761"/>
    </location>
</feature>
<dbReference type="InterPro" id="IPR045865">
    <property type="entry name" value="ACT-like_dom_sf"/>
</dbReference>
<evidence type="ECO:0000256" key="4">
    <source>
        <dbReference type="ARBA" id="ARBA00022801"/>
    </source>
</evidence>
<comment type="similarity">
    <text evidence="7">Belongs to the GlnD family.</text>
</comment>
<dbReference type="CDD" id="cd05401">
    <property type="entry name" value="NT_GlnE_GlnD_like"/>
    <property type="match status" value="1"/>
</dbReference>
<dbReference type="SUPFAM" id="SSF81593">
    <property type="entry name" value="Nucleotidyltransferase substrate binding subunit/domain"/>
    <property type="match status" value="1"/>
</dbReference>
<comment type="domain">
    <text evidence="7">Has four distinct domains: an N-terminal nucleotidyltransferase (NT) domain responsible for UTase activity, a central HD domain that encodes UR activity, and two C-terminal ACT domains that seem to have a role in glutamine sensing.</text>
</comment>
<evidence type="ECO:0000259" key="9">
    <source>
        <dbReference type="PROSITE" id="PS51831"/>
    </source>
</evidence>
<keyword evidence="6 7" id="KW-0511">Multifunctional enzyme</keyword>
<comment type="catalytic activity">
    <reaction evidence="7">
        <text>[protein-PII]-uridylyl-L-tyrosine + H2O = [protein-PII]-L-tyrosine + UMP + H(+)</text>
        <dbReference type="Rhea" id="RHEA:48600"/>
        <dbReference type="Rhea" id="RHEA-COMP:12147"/>
        <dbReference type="Rhea" id="RHEA-COMP:12148"/>
        <dbReference type="ChEBI" id="CHEBI:15377"/>
        <dbReference type="ChEBI" id="CHEBI:15378"/>
        <dbReference type="ChEBI" id="CHEBI:46858"/>
        <dbReference type="ChEBI" id="CHEBI:57865"/>
        <dbReference type="ChEBI" id="CHEBI:90602"/>
    </reaction>
</comment>
<dbReference type="Pfam" id="PF01966">
    <property type="entry name" value="HD"/>
    <property type="match status" value="1"/>
</dbReference>
<feature type="domain" description="ACT" evidence="8">
    <location>
        <begin position="799"/>
        <end position="869"/>
    </location>
</feature>
<dbReference type="AlphaFoldDB" id="A0A7W0HK78"/>
<dbReference type="CDD" id="cd04899">
    <property type="entry name" value="ACT_ACR-UUR-like_2"/>
    <property type="match status" value="1"/>
</dbReference>
<dbReference type="HAMAP" id="MF_00277">
    <property type="entry name" value="PII_uridylyl_transf"/>
    <property type="match status" value="1"/>
</dbReference>
<dbReference type="PANTHER" id="PTHR47320">
    <property type="entry name" value="BIFUNCTIONAL URIDYLYLTRANSFERASE/URIDYLYL-REMOVING ENZYME"/>
    <property type="match status" value="1"/>
</dbReference>
<dbReference type="Pfam" id="PF03445">
    <property type="entry name" value="DUF294"/>
    <property type="match status" value="1"/>
</dbReference>
<dbReference type="PIRSF" id="PIRSF006288">
    <property type="entry name" value="PII_uridyltransf"/>
    <property type="match status" value="1"/>
</dbReference>
<dbReference type="PANTHER" id="PTHR47320:SF1">
    <property type="entry name" value="BIFUNCTIONAL URIDYLYLTRANSFERASE_URIDYLYL-REMOVING ENZYME"/>
    <property type="match status" value="1"/>
</dbReference>
<dbReference type="PROSITE" id="PS51671">
    <property type="entry name" value="ACT"/>
    <property type="match status" value="2"/>
</dbReference>
<evidence type="ECO:0000256" key="6">
    <source>
        <dbReference type="ARBA" id="ARBA00023268"/>
    </source>
</evidence>
<reference evidence="10 11" key="1">
    <citation type="submission" date="2020-07" db="EMBL/GenBank/DDBJ databases">
        <title>Genomic Encyclopedia of Type Strains, Phase IV (KMG-IV): sequencing the most valuable type-strain genomes for metagenomic binning, comparative biology and taxonomic classification.</title>
        <authorList>
            <person name="Goeker M."/>
        </authorList>
    </citation>
    <scope>NUCLEOTIDE SEQUENCE [LARGE SCALE GENOMIC DNA]</scope>
    <source>
        <strain evidence="10 11">DSM 17721</strain>
    </source>
</reference>
<keyword evidence="5 7" id="KW-0460">Magnesium</keyword>
<keyword evidence="11" id="KW-1185">Reference proteome</keyword>
<dbReference type="SMART" id="SM00471">
    <property type="entry name" value="HDc"/>
    <property type="match status" value="1"/>
</dbReference>
<dbReference type="EC" id="3.1.4.-" evidence="7"/>
<dbReference type="InterPro" id="IPR002912">
    <property type="entry name" value="ACT_dom"/>
</dbReference>
<dbReference type="InterPro" id="IPR003607">
    <property type="entry name" value="HD/PDEase_dom"/>
</dbReference>
<comment type="function">
    <text evidence="7">Modifies, by uridylylation and deuridylylation, the PII regulatory proteins (GlnB and homologs), in response to the nitrogen status of the cell that GlnD senses through the glutamine level. Under low glutamine levels, catalyzes the conversion of the PII proteins and UTP to PII-UMP and PPi, while under higher glutamine levels, GlnD hydrolyzes PII-UMP to PII and UMP (deuridylylation). Thus, controls uridylylation state and activity of the PII proteins, and plays an important role in the regulation of nitrogen metabolism.</text>
</comment>
<dbReference type="EMBL" id="JACDUS010000003">
    <property type="protein sequence ID" value="MBA2880937.1"/>
    <property type="molecule type" value="Genomic_DNA"/>
</dbReference>
<keyword evidence="4 7" id="KW-0378">Hydrolase</keyword>
<evidence type="ECO:0000313" key="11">
    <source>
        <dbReference type="Proteomes" id="UP000525298"/>
    </source>
</evidence>
<dbReference type="EC" id="2.7.7.59" evidence="7"/>
<evidence type="ECO:0000313" key="10">
    <source>
        <dbReference type="EMBL" id="MBA2880937.1"/>
    </source>
</evidence>
<dbReference type="InterPro" id="IPR043519">
    <property type="entry name" value="NT_sf"/>
</dbReference>
<dbReference type="CDD" id="cd04900">
    <property type="entry name" value="ACT_UUR-like_1"/>
    <property type="match status" value="1"/>
</dbReference>
<evidence type="ECO:0000256" key="2">
    <source>
        <dbReference type="ARBA" id="ARBA00022695"/>
    </source>
</evidence>
<dbReference type="RefSeq" id="WP_181550610.1">
    <property type="nucleotide sequence ID" value="NZ_JACDUS010000003.1"/>
</dbReference>
<dbReference type="InterPro" id="IPR006674">
    <property type="entry name" value="HD_domain"/>
</dbReference>
<feature type="region of interest" description="Uridylyltransferase" evidence="7">
    <location>
        <begin position="1"/>
        <end position="333"/>
    </location>
</feature>
<comment type="caution">
    <text evidence="10">The sequence shown here is derived from an EMBL/GenBank/DDBJ whole genome shotgun (WGS) entry which is preliminary data.</text>
</comment>
<dbReference type="PROSITE" id="PS51831">
    <property type="entry name" value="HD"/>
    <property type="match status" value="1"/>
</dbReference>
<comment type="cofactor">
    <cofactor evidence="7">
        <name>Mg(2+)</name>
        <dbReference type="ChEBI" id="CHEBI:18420"/>
    </cofactor>
</comment>
<accession>A0A7W0HK78</accession>
<comment type="catalytic activity">
    <reaction evidence="7">
        <text>[protein-PII]-L-tyrosine + UTP = [protein-PII]-uridylyl-L-tyrosine + diphosphate</text>
        <dbReference type="Rhea" id="RHEA:13673"/>
        <dbReference type="Rhea" id="RHEA-COMP:12147"/>
        <dbReference type="Rhea" id="RHEA-COMP:12148"/>
        <dbReference type="ChEBI" id="CHEBI:33019"/>
        <dbReference type="ChEBI" id="CHEBI:46398"/>
        <dbReference type="ChEBI" id="CHEBI:46858"/>
        <dbReference type="ChEBI" id="CHEBI:90602"/>
        <dbReference type="EC" id="2.7.7.59"/>
    </reaction>
</comment>
<dbReference type="InterPro" id="IPR013546">
    <property type="entry name" value="PII_UdlTrfase/GS_AdlTrfase"/>
</dbReference>
<dbReference type="NCBIfam" id="TIGR01693">
    <property type="entry name" value="UTase_glnD"/>
    <property type="match status" value="1"/>
</dbReference>
<protein>
    <recommendedName>
        <fullName evidence="7">Bifunctional uridylyltransferase/uridylyl-removing enzyme</fullName>
        <shortName evidence="7">UTase/UR</shortName>
    </recommendedName>
    <alternativeName>
        <fullName evidence="7">Bifunctional [protein-PII] modification enzyme</fullName>
    </alternativeName>
    <alternativeName>
        <fullName evidence="7">Bifunctional nitrogen sensor protein</fullName>
    </alternativeName>
    <domain>
        <recommendedName>
            <fullName evidence="7">[Protein-PII] uridylyltransferase</fullName>
            <shortName evidence="7">PII uridylyltransferase</shortName>
            <shortName evidence="7">UTase</shortName>
            <ecNumber evidence="7">2.7.7.59</ecNumber>
        </recommendedName>
    </domain>
    <domain>
        <recommendedName>
            <fullName evidence="7">[Protein-PII]-UMP uridylyl-removing enzyme</fullName>
            <shortName evidence="7">UR</shortName>
            <ecNumber evidence="7">3.1.4.-</ecNumber>
        </recommendedName>
    </domain>
</protein>
<dbReference type="SUPFAM" id="SSF55021">
    <property type="entry name" value="ACT-like"/>
    <property type="match status" value="2"/>
</dbReference>
<dbReference type="Proteomes" id="UP000525298">
    <property type="component" value="Unassembled WGS sequence"/>
</dbReference>
<sequence length="869" mass="98899">MTAYTEKKQVSDPAVVLKQARQHLFSSAMEWEPSEFIRAHAELFDAYFRQCFAASRVGPQLAINRNPYAVIALGGYGRAEQCVFSDVDLLLLFEKSVPEEAEELVREYVYPLWDLGLDVGYAIRSLRECVKMAKEDLEVLTAVLDARFLCGISSVYADLTAQVRDRVLCRAPHKIIRSLVDRNRQRHDHYGDSAFLLEPNLKEGAGGLRDYHTMRWIGRIRFDLKELRDLEYHGAISSAEYENLAGAVEFIWKVRNRLHYFTGRKCDQLYFNYQLRLAEEMGLVEKDGQMPVERLMSELHAKMGYVKKQLLLFLFELGFEKPSRRSFGFRRHPEIPGIEISRGGLDFKSSSRIVKSPELLIQIFEASARLRMPLTREAGRLVREFGYLADDKFRGNPTVRRAFENILLTPAKPVNVLEQMLETGFLVRLIPEFGGIVDRIQFDAYHLYPVDRHSLRTVYFIKSFGDSPPDGVDPLCIRVYNGLKRKQLLLLAALLHDIGKAGAEGKHSITGAQMAKDIVAGMGYGPKEVELICFLIENHLLLVKTASRRDIHDEETAIRTARQIGHVNRLKMLYLLTVADSMATGPKAWNDWTATLVRDFFLKILRILEKGELATTGAVRRVEKKKAYVRQAVDFPDTDVESLLNILSPRYLLYTEARDVVSHLNLYRQLQGNEYVWEITPDETSNTRTVVVCAKDRPGLFSKISGVFTLSGIDVLNAQVFTWKNNVALDIFTVTPPPDEIFEAERWQRAGRDLESALAGRLDLGTALAQKPVREAKQEVSGRPNRVVIDNDSSSFYTIVEVFAYDFPGLLYRITDALTRSGLDIWVAKIATKVDQVVDVFYVRDDQGNKVEDAGQVEDIRRQVLSVLP</sequence>
<proteinExistence type="inferred from homology"/>
<dbReference type="GO" id="GO:0008773">
    <property type="term" value="F:[protein-PII] uridylyltransferase activity"/>
    <property type="evidence" value="ECO:0007669"/>
    <property type="project" value="UniProtKB-UniRule"/>
</dbReference>
<organism evidence="10 11">
    <name type="scientific">Desulfosalsimonas propionicica</name>
    <dbReference type="NCBI Taxonomy" id="332175"/>
    <lineage>
        <taxon>Bacteria</taxon>
        <taxon>Pseudomonadati</taxon>
        <taxon>Thermodesulfobacteriota</taxon>
        <taxon>Desulfobacteria</taxon>
        <taxon>Desulfobacterales</taxon>
        <taxon>Desulfosalsimonadaceae</taxon>
        <taxon>Desulfosalsimonas</taxon>
    </lineage>
</organism>
<gene>
    <name evidence="7" type="primary">glnD</name>
    <name evidence="10" type="ORF">HNR65_001263</name>
</gene>
<evidence type="ECO:0000256" key="1">
    <source>
        <dbReference type="ARBA" id="ARBA00022679"/>
    </source>
</evidence>